<keyword evidence="3" id="KW-0677">Repeat</keyword>
<feature type="non-terminal residue" evidence="6">
    <location>
        <position position="756"/>
    </location>
</feature>
<dbReference type="InterPro" id="IPR001680">
    <property type="entry name" value="WD40_rpt"/>
</dbReference>
<dbReference type="PANTHER" id="PTHR13720">
    <property type="entry name" value="WD-40 REPEAT PROTEIN"/>
    <property type="match status" value="1"/>
</dbReference>
<sequence length="756" mass="84423">NLEWAFGINKSLPVFNLHHDEQLVVLYGCAHVAVGHCSLISSLCMSEDKRWLVTADKGSESLVIIWDTYSGIPVRTIFDCHPEGGVAAIALSRDSKLLVSVGAGPIQRVCVWDWTSDTENPLCVTDLSLELGRQHHILFHPNDSSQLLSNSDTHVLFYTMTFSKVVGSVSQSIFCLQGSQAISATMAGNLLLWDVAHTTTTHQPHREVIKLIPLQDDGITVLTLNQSFIVTGDIRGHVKFYDNKFKLMTWFSEFNLDPITSISFSKETDIAMLEYGENCSLEAKQFVVQNFVVSTATAMVVYVDAQDGVLQMLVQGDSEAVHAVVCHPLQPFVAFGSHCGVLNIWDYQQKKPNCRKSFPEEKIQCLAYDPQGLYLAVGFASGAVKVMEVLTLEDEDVEYLKYSKNGITHITFSMDSRFLATAPIQDLLFGVCMDTTQPKLLSLGLDRILMEYGFESSSQGELTIRSTEQIEQSAVPTCMAWYPALTTESFLLIASDQYKMKLFNSTDKIKTVLGPIYGSPIKKIAILPKSAEGNLDSRYLAFITTDKVGLEILPLDGNPYKSFAIICHPAGVSAFACSFDGKYIFTIGGPDYTIFSWEANLNALEAAASLGGQGLIPFYSLLEGGRDGEFFKEMEDYFYYCQLRSEGINSMKKRRVSTKIPLKEVPFIMRALGFYPTEQELMEIQNEVKFSRYAETGKYVTDIDLEDFIKLFVNHRPAFGISRKEIQHIFEVLGDPNENGEQSVNREELLELLQTI</sequence>
<gene>
    <name evidence="6" type="ORF">Z043_107544</name>
</gene>
<dbReference type="SUPFAM" id="SSF47473">
    <property type="entry name" value="EF-hand"/>
    <property type="match status" value="1"/>
</dbReference>
<dbReference type="InterPro" id="IPR050630">
    <property type="entry name" value="WD_repeat_EMAP"/>
</dbReference>
<keyword evidence="4" id="KW-0966">Cell projection</keyword>
<evidence type="ECO:0000256" key="5">
    <source>
        <dbReference type="ARBA" id="ARBA00040994"/>
    </source>
</evidence>
<dbReference type="InterPro" id="IPR011992">
    <property type="entry name" value="EF-hand-dom_pair"/>
</dbReference>
<keyword evidence="2" id="KW-0853">WD repeat</keyword>
<dbReference type="EMBL" id="JARO02002165">
    <property type="protein sequence ID" value="KPP73376.1"/>
    <property type="molecule type" value="Genomic_DNA"/>
</dbReference>
<dbReference type="SUPFAM" id="SSF50978">
    <property type="entry name" value="WD40 repeat-like"/>
    <property type="match status" value="1"/>
</dbReference>
<protein>
    <recommendedName>
        <fullName evidence="5">Cilia- and flagella-associated protein 251</fullName>
    </recommendedName>
</protein>
<dbReference type="Gene3D" id="2.130.10.10">
    <property type="entry name" value="YVTN repeat-like/Quinoprotein amine dehydrogenase"/>
    <property type="match status" value="3"/>
</dbReference>
<organism evidence="6 7">
    <name type="scientific">Scleropages formosus</name>
    <name type="common">Asian bonytongue</name>
    <name type="synonym">Osteoglossum formosum</name>
    <dbReference type="NCBI Taxonomy" id="113540"/>
    <lineage>
        <taxon>Eukaryota</taxon>
        <taxon>Metazoa</taxon>
        <taxon>Chordata</taxon>
        <taxon>Craniata</taxon>
        <taxon>Vertebrata</taxon>
        <taxon>Euteleostomi</taxon>
        <taxon>Actinopterygii</taxon>
        <taxon>Neopterygii</taxon>
        <taxon>Teleostei</taxon>
        <taxon>Osteoglossocephala</taxon>
        <taxon>Osteoglossomorpha</taxon>
        <taxon>Osteoglossiformes</taxon>
        <taxon>Osteoglossidae</taxon>
        <taxon>Scleropages</taxon>
    </lineage>
</organism>
<evidence type="ECO:0000313" key="6">
    <source>
        <dbReference type="EMBL" id="KPP73376.1"/>
    </source>
</evidence>
<dbReference type="STRING" id="113540.ENSSFOP00015063508"/>
<evidence type="ECO:0000256" key="1">
    <source>
        <dbReference type="ARBA" id="ARBA00004138"/>
    </source>
</evidence>
<dbReference type="InterPro" id="IPR015943">
    <property type="entry name" value="WD40/YVTN_repeat-like_dom_sf"/>
</dbReference>
<evidence type="ECO:0000256" key="3">
    <source>
        <dbReference type="ARBA" id="ARBA00022737"/>
    </source>
</evidence>
<reference evidence="6 7" key="1">
    <citation type="submission" date="2015-08" db="EMBL/GenBank/DDBJ databases">
        <title>The genome of the Asian arowana (Scleropages formosus).</title>
        <authorList>
            <person name="Tan M.H."/>
            <person name="Gan H.M."/>
            <person name="Croft L.J."/>
            <person name="Austin C.M."/>
        </authorList>
    </citation>
    <scope>NUCLEOTIDE SEQUENCE [LARGE SCALE GENOMIC DNA]</scope>
    <source>
        <strain evidence="6">Aro1</strain>
    </source>
</reference>
<dbReference type="SMART" id="SM00320">
    <property type="entry name" value="WD40"/>
    <property type="match status" value="7"/>
</dbReference>
<dbReference type="PANTHER" id="PTHR13720:SF13">
    <property type="entry name" value="CILIA- AND FLAGELLA-ASSOCIATED PROTEIN 251"/>
    <property type="match status" value="1"/>
</dbReference>
<dbReference type="GO" id="GO:0036126">
    <property type="term" value="C:sperm flagellum"/>
    <property type="evidence" value="ECO:0007669"/>
    <property type="project" value="TreeGrafter"/>
</dbReference>
<accession>A0A0P7VDJ8</accession>
<dbReference type="InterPro" id="IPR036322">
    <property type="entry name" value="WD40_repeat_dom_sf"/>
</dbReference>
<dbReference type="SUPFAM" id="SSF50998">
    <property type="entry name" value="Quinoprotein alcohol dehydrogenase-like"/>
    <property type="match status" value="1"/>
</dbReference>
<feature type="non-terminal residue" evidence="6">
    <location>
        <position position="1"/>
    </location>
</feature>
<comment type="caution">
    <text evidence="6">The sequence shown here is derived from an EMBL/GenBank/DDBJ whole genome shotgun (WGS) entry which is preliminary data.</text>
</comment>
<dbReference type="Proteomes" id="UP000034805">
    <property type="component" value="Unassembled WGS sequence"/>
</dbReference>
<dbReference type="Pfam" id="PF00400">
    <property type="entry name" value="WD40"/>
    <property type="match status" value="1"/>
</dbReference>
<proteinExistence type="predicted"/>
<comment type="subcellular location">
    <subcellularLocation>
        <location evidence="1">Cell projection</location>
        <location evidence="1">Cilium</location>
    </subcellularLocation>
</comment>
<evidence type="ECO:0000256" key="4">
    <source>
        <dbReference type="ARBA" id="ARBA00023273"/>
    </source>
</evidence>
<name>A0A0P7VDJ8_SCLFO</name>
<evidence type="ECO:0000256" key="2">
    <source>
        <dbReference type="ARBA" id="ARBA00022574"/>
    </source>
</evidence>
<dbReference type="InterPro" id="IPR011047">
    <property type="entry name" value="Quinoprotein_ADH-like_sf"/>
</dbReference>
<evidence type="ECO:0000313" key="7">
    <source>
        <dbReference type="Proteomes" id="UP000034805"/>
    </source>
</evidence>
<dbReference type="AlphaFoldDB" id="A0A0P7VDJ8"/>
<dbReference type="Gene3D" id="1.10.238.10">
    <property type="entry name" value="EF-hand"/>
    <property type="match status" value="1"/>
</dbReference>